<proteinExistence type="predicted"/>
<feature type="chain" id="PRO_5046594942" description="Secreted protein" evidence="1">
    <location>
        <begin position="25"/>
        <end position="77"/>
    </location>
</feature>
<dbReference type="Proteomes" id="UP001595583">
    <property type="component" value="Unassembled WGS sequence"/>
</dbReference>
<reference evidence="3" key="1">
    <citation type="journal article" date="2019" name="Int. J. Syst. Evol. Microbiol.">
        <title>The Global Catalogue of Microorganisms (GCM) 10K type strain sequencing project: providing services to taxonomists for standard genome sequencing and annotation.</title>
        <authorList>
            <consortium name="The Broad Institute Genomics Platform"/>
            <consortium name="The Broad Institute Genome Sequencing Center for Infectious Disease"/>
            <person name="Wu L."/>
            <person name="Ma J."/>
        </authorList>
    </citation>
    <scope>NUCLEOTIDE SEQUENCE [LARGE SCALE GENOMIC DNA]</scope>
    <source>
        <strain evidence="3">KCTC 52165</strain>
    </source>
</reference>
<protein>
    <recommendedName>
        <fullName evidence="4">Secreted protein</fullName>
    </recommendedName>
</protein>
<dbReference type="EMBL" id="JBHRTK010000007">
    <property type="protein sequence ID" value="MFC3205839.1"/>
    <property type="molecule type" value="Genomic_DNA"/>
</dbReference>
<name>A0ABV7K6D5_9HYPH</name>
<keyword evidence="3" id="KW-1185">Reference proteome</keyword>
<evidence type="ECO:0000313" key="2">
    <source>
        <dbReference type="EMBL" id="MFC3205839.1"/>
    </source>
</evidence>
<evidence type="ECO:0000313" key="3">
    <source>
        <dbReference type="Proteomes" id="UP001595583"/>
    </source>
</evidence>
<evidence type="ECO:0000256" key="1">
    <source>
        <dbReference type="SAM" id="SignalP"/>
    </source>
</evidence>
<organism evidence="2 3">
    <name type="scientific">Aquamicrobium soli</name>
    <dbReference type="NCBI Taxonomy" id="1811518"/>
    <lineage>
        <taxon>Bacteria</taxon>
        <taxon>Pseudomonadati</taxon>
        <taxon>Pseudomonadota</taxon>
        <taxon>Alphaproteobacteria</taxon>
        <taxon>Hyphomicrobiales</taxon>
        <taxon>Phyllobacteriaceae</taxon>
        <taxon>Aquamicrobium</taxon>
    </lineage>
</organism>
<dbReference type="RefSeq" id="WP_378219658.1">
    <property type="nucleotide sequence ID" value="NZ_JBHRTK010000007.1"/>
</dbReference>
<accession>A0ABV7K6D5</accession>
<comment type="caution">
    <text evidence="2">The sequence shown here is derived from an EMBL/GenBank/DDBJ whole genome shotgun (WGS) entry which is preliminary data.</text>
</comment>
<sequence length="77" mass="8712">MHWNKGQRFVCLLFWCLHAIGAVARSPSPVSPAAGFLLEHKGQFLVHLAEGRKTEMDDERNITVRCARTFNGLVRYG</sequence>
<evidence type="ECO:0008006" key="4">
    <source>
        <dbReference type="Google" id="ProtNLM"/>
    </source>
</evidence>
<keyword evidence="1" id="KW-0732">Signal</keyword>
<feature type="signal peptide" evidence="1">
    <location>
        <begin position="1"/>
        <end position="24"/>
    </location>
</feature>
<gene>
    <name evidence="2" type="ORF">ACFOHJ_06430</name>
</gene>